<keyword evidence="3" id="KW-0963">Cytoplasm</keyword>
<dbReference type="GeneTree" id="ENSGT00530000063691"/>
<reference evidence="7" key="3">
    <citation type="submission" date="2025-08" db="UniProtKB">
        <authorList>
            <consortium name="Ensembl"/>
        </authorList>
    </citation>
    <scope>IDENTIFICATION</scope>
</reference>
<keyword evidence="8" id="KW-1185">Reference proteome</keyword>
<evidence type="ECO:0000259" key="6">
    <source>
        <dbReference type="Pfam" id="PF15297"/>
    </source>
</evidence>
<proteinExistence type="inferred from homology"/>
<evidence type="ECO:0000256" key="3">
    <source>
        <dbReference type="ARBA" id="ARBA00022490"/>
    </source>
</evidence>
<evidence type="ECO:0000256" key="4">
    <source>
        <dbReference type="ARBA" id="ARBA00022553"/>
    </source>
</evidence>
<dbReference type="AlphaFoldDB" id="K7F1P1"/>
<evidence type="ECO:0000256" key="2">
    <source>
        <dbReference type="ARBA" id="ARBA00009468"/>
    </source>
</evidence>
<comment type="subcellular location">
    <subcellularLocation>
        <location evidence="1">Cytoplasm</location>
        <location evidence="1">Cytoskeleton</location>
    </subcellularLocation>
</comment>
<sequence>KFLTPVRRSLRIERAHARYPEMLKEHDTVVSSLDEILATEGASQFIFCKNEAL</sequence>
<evidence type="ECO:0000313" key="7">
    <source>
        <dbReference type="Ensembl" id="ENSPSIP00000001951.1"/>
    </source>
</evidence>
<evidence type="ECO:0000313" key="8">
    <source>
        <dbReference type="Proteomes" id="UP000007267"/>
    </source>
</evidence>
<dbReference type="Pfam" id="PF15297">
    <property type="entry name" value="CKAP2_C"/>
    <property type="match status" value="1"/>
</dbReference>
<accession>K7F1P1</accession>
<dbReference type="PANTHER" id="PTHR47078">
    <property type="entry name" value="CYTOSKELETON-ASSOCIATED PROTEIN 2-LIKE"/>
    <property type="match status" value="1"/>
</dbReference>
<evidence type="ECO:0000256" key="1">
    <source>
        <dbReference type="ARBA" id="ARBA00004245"/>
    </source>
</evidence>
<name>K7F1P1_PELSI</name>
<dbReference type="GO" id="GO:0005813">
    <property type="term" value="C:centrosome"/>
    <property type="evidence" value="ECO:0007669"/>
    <property type="project" value="TreeGrafter"/>
</dbReference>
<keyword evidence="5" id="KW-0206">Cytoskeleton</keyword>
<reference evidence="8" key="1">
    <citation type="submission" date="2011-10" db="EMBL/GenBank/DDBJ databases">
        <authorList>
            <consortium name="Soft-shell Turtle Genome Consortium"/>
        </authorList>
    </citation>
    <scope>NUCLEOTIDE SEQUENCE [LARGE SCALE GENOMIC DNA]</scope>
    <source>
        <strain evidence="8">Daiwa-1</strain>
    </source>
</reference>
<dbReference type="GO" id="GO:0005829">
    <property type="term" value="C:cytosol"/>
    <property type="evidence" value="ECO:0007669"/>
    <property type="project" value="TreeGrafter"/>
</dbReference>
<dbReference type="STRING" id="13735.ENSPSIP00000001951"/>
<dbReference type="Ensembl" id="ENSPSIT00000001958.1">
    <property type="protein sequence ID" value="ENSPSIP00000001951.1"/>
    <property type="gene ID" value="ENSPSIG00000001958.1"/>
</dbReference>
<dbReference type="InterPro" id="IPR029197">
    <property type="entry name" value="CKAP2_C"/>
</dbReference>
<dbReference type="PANTHER" id="PTHR47078:SF1">
    <property type="entry name" value="CYTOSKELETON-ASSOCIATED PROTEIN 2-LIKE"/>
    <property type="match status" value="1"/>
</dbReference>
<keyword evidence="4" id="KW-0597">Phosphoprotein</keyword>
<comment type="similarity">
    <text evidence="2">Belongs to the CKAP2 family.</text>
</comment>
<dbReference type="Proteomes" id="UP000007267">
    <property type="component" value="Unassembled WGS sequence"/>
</dbReference>
<protein>
    <recommendedName>
        <fullName evidence="6">Cytoskeleton-associated protein 2 C-terminal domain-containing protein</fullName>
    </recommendedName>
</protein>
<dbReference type="eggNOG" id="ENOG502T1IR">
    <property type="taxonomic scope" value="Eukaryota"/>
</dbReference>
<reference evidence="7" key="4">
    <citation type="submission" date="2025-09" db="UniProtKB">
        <authorList>
            <consortium name="Ensembl"/>
        </authorList>
    </citation>
    <scope>IDENTIFICATION</scope>
</reference>
<evidence type="ECO:0000256" key="5">
    <source>
        <dbReference type="ARBA" id="ARBA00023212"/>
    </source>
</evidence>
<dbReference type="GO" id="GO:0072686">
    <property type="term" value="C:mitotic spindle"/>
    <property type="evidence" value="ECO:0007669"/>
    <property type="project" value="TreeGrafter"/>
</dbReference>
<dbReference type="InterPro" id="IPR052855">
    <property type="entry name" value="CKAP2-like"/>
</dbReference>
<reference evidence="8" key="2">
    <citation type="journal article" date="2013" name="Nat. Genet.">
        <title>The draft genomes of soft-shell turtle and green sea turtle yield insights into the development and evolution of the turtle-specific body plan.</title>
        <authorList>
            <person name="Wang Z."/>
            <person name="Pascual-Anaya J."/>
            <person name="Zadissa A."/>
            <person name="Li W."/>
            <person name="Niimura Y."/>
            <person name="Huang Z."/>
            <person name="Li C."/>
            <person name="White S."/>
            <person name="Xiong Z."/>
            <person name="Fang D."/>
            <person name="Wang B."/>
            <person name="Ming Y."/>
            <person name="Chen Y."/>
            <person name="Zheng Y."/>
            <person name="Kuraku S."/>
            <person name="Pignatelli M."/>
            <person name="Herrero J."/>
            <person name="Beal K."/>
            <person name="Nozawa M."/>
            <person name="Li Q."/>
            <person name="Wang J."/>
            <person name="Zhang H."/>
            <person name="Yu L."/>
            <person name="Shigenobu S."/>
            <person name="Wang J."/>
            <person name="Liu J."/>
            <person name="Flicek P."/>
            <person name="Searle S."/>
            <person name="Wang J."/>
            <person name="Kuratani S."/>
            <person name="Yin Y."/>
            <person name="Aken B."/>
            <person name="Zhang G."/>
            <person name="Irie N."/>
        </authorList>
    </citation>
    <scope>NUCLEOTIDE SEQUENCE [LARGE SCALE GENOMIC DNA]</scope>
    <source>
        <strain evidence="8">Daiwa-1</strain>
    </source>
</reference>
<dbReference type="EMBL" id="AGCU01062660">
    <property type="status" value="NOT_ANNOTATED_CDS"/>
    <property type="molecule type" value="Genomic_DNA"/>
</dbReference>
<dbReference type="OMA" id="QFIFCKN"/>
<dbReference type="HOGENOM" id="CLU_2966877_0_0_1"/>
<organism evidence="7 8">
    <name type="scientific">Pelodiscus sinensis</name>
    <name type="common">Chinese softshell turtle</name>
    <name type="synonym">Trionyx sinensis</name>
    <dbReference type="NCBI Taxonomy" id="13735"/>
    <lineage>
        <taxon>Eukaryota</taxon>
        <taxon>Metazoa</taxon>
        <taxon>Chordata</taxon>
        <taxon>Craniata</taxon>
        <taxon>Vertebrata</taxon>
        <taxon>Euteleostomi</taxon>
        <taxon>Archelosauria</taxon>
        <taxon>Testudinata</taxon>
        <taxon>Testudines</taxon>
        <taxon>Cryptodira</taxon>
        <taxon>Trionychia</taxon>
        <taxon>Trionychidae</taxon>
        <taxon>Pelodiscus</taxon>
    </lineage>
</organism>
<feature type="domain" description="Cytoskeleton-associated protein 2 C-terminal" evidence="6">
    <location>
        <begin position="1"/>
        <end position="53"/>
    </location>
</feature>